<comment type="function">
    <text evidence="19">The dystroglycan complex is involved in a number of processes including laminin and basement membrane assembly, sarcolemmal stability, cell survival, peripheral nerve myelination, nodal structure, cell migration, and epithelial polarization.</text>
</comment>
<evidence type="ECO:0000256" key="19">
    <source>
        <dbReference type="ARBA" id="ARBA00023567"/>
    </source>
</evidence>
<name>A0ABD3UVS7_SINWO</name>
<feature type="compositionally biased region" description="Pro residues" evidence="25">
    <location>
        <begin position="915"/>
        <end position="933"/>
    </location>
</feature>
<evidence type="ECO:0000256" key="21">
    <source>
        <dbReference type="ARBA" id="ARBA00026224"/>
    </source>
</evidence>
<dbReference type="Gene3D" id="2.60.40.10">
    <property type="entry name" value="Immunoglobulins"/>
    <property type="match status" value="2"/>
</dbReference>
<keyword evidence="11" id="KW-0732">Signal</keyword>
<sequence>MLKNEIEVKASDLMDTLVTGIPKRMGSFYLYCFTLLTLNIILTPALGQDLRFQRFGIHQTENKDELATEPVTLMWGIADSVATAGHLFVYPVPSDAFSGHVVQFKVMEAGKDQLPSWLTFDEKKAEFRGIPAISDIGEIYLEVVAVGKDGSSAKDVFSVTVLSEANSGSTATMTKPKTQNGPTVVTCRLEEPHTVVTVIVDADLDVLPATEKLSLLDRLVEHLSLAHEIVSMLPVGDKPMFDSSAIVQGHGDVKVPKTAGLLISWLVGCGKVESDHLPILQKLEASASKGAMAQALGHSVIGYHVTNNQFKEKARKRRQAPKITATPTLTMAPPTQLPTETLTVLDSVTYTDMLTRPIPTMASPFMTVQPSRTTVVQPDKTIDMSATIAPSESLKISTSTRDMMKPLMTTTSILPSKTFTMISKATTSTMVMPTSTIITMSTTTTTVLTTKPTTESTSRTTAKVTTQTPTPMVTTQAPTPKPTSKEPTTKQTTTKEPTARPTPPPPCSVPTNPTVDEYIQPLTFQAGEVIRYKIPRNAFKDCDGDAHSLDLEVTMDEEELPSNFWLQYDSSKHQLKGLALDKDVGQYEFELIARNSKDLETSQPFMIIIQGADTQKGEMNHEIFLKFDDDYDEFMMDVNNKITLVGKISRFYGDKNTKLMTVTKINKGSIEFSFMNNSLSWDSCPAEAVTNLASKVIMDNGSLSQEAVNEMKPFNLQAAAVIPHGNCVNHPHFPKRDTRTRPVSKSTAAPVVTYRMPPKTSPEQPTQSTTVQIAAAGAGGGDGDIWITTVLPAVVVVIVLIIALIIACVLYRKKRKGKMKLDEKNTYNNKGVPVIFADELDDKPNDSTRPLIMDEEKPPMPPPEYQRASSESSQSTQPMDDKNHMHHEDIELEDTDVTSPLYQPPPPVTASGNNKPPPPHLQPSKYPPPYVPP</sequence>
<feature type="transmembrane region" description="Helical" evidence="26">
    <location>
        <begin position="28"/>
        <end position="47"/>
    </location>
</feature>
<dbReference type="PANTHER" id="PTHR21559:SF21">
    <property type="entry name" value="DYSTROGLYCAN 1"/>
    <property type="match status" value="1"/>
</dbReference>
<keyword evidence="15" id="KW-0325">Glycoprotein</keyword>
<evidence type="ECO:0000256" key="1">
    <source>
        <dbReference type="ARBA" id="ARBA00004135"/>
    </source>
</evidence>
<dbReference type="AlphaFoldDB" id="A0ABD3UVS7"/>
<dbReference type="GO" id="GO:0005576">
    <property type="term" value="C:extracellular region"/>
    <property type="evidence" value="ECO:0007669"/>
    <property type="project" value="UniProtKB-SubCell"/>
</dbReference>
<evidence type="ECO:0000256" key="20">
    <source>
        <dbReference type="ARBA" id="ARBA00024991"/>
    </source>
</evidence>
<comment type="function">
    <text evidence="20">Transmembrane protein that plays important roles in connecting the extracellular matrix to the cytoskeleton. Acts as a cell adhesion receptor in both muscle and non-muscle tissues. Receptor for both DMD and UTRN and, through these interactions, scaffolds axin to the cytoskeleton. Also functions in cell adhesion-mediated signaling and implicated in cell polarity.</text>
</comment>
<keyword evidence="10 26" id="KW-0812">Transmembrane</keyword>
<keyword evidence="26" id="KW-0472">Membrane</keyword>
<evidence type="ECO:0000256" key="9">
    <source>
        <dbReference type="ARBA" id="ARBA00022553"/>
    </source>
</evidence>
<keyword evidence="6" id="KW-1003">Cell membrane</keyword>
<dbReference type="CDD" id="cd11303">
    <property type="entry name" value="Dystroglycan_repeat"/>
    <property type="match status" value="1"/>
</dbReference>
<evidence type="ECO:0000256" key="18">
    <source>
        <dbReference type="ARBA" id="ARBA00023257"/>
    </source>
</evidence>
<evidence type="ECO:0000256" key="4">
    <source>
        <dbReference type="ARBA" id="ARBA00004251"/>
    </source>
</evidence>
<dbReference type="EMBL" id="JBJQND010000015">
    <property type="protein sequence ID" value="KAL3853121.1"/>
    <property type="molecule type" value="Genomic_DNA"/>
</dbReference>
<keyword evidence="9" id="KW-0597">Phosphoprotein</keyword>
<dbReference type="InterPro" id="IPR015919">
    <property type="entry name" value="Cadherin-like_sf"/>
</dbReference>
<dbReference type="InterPro" id="IPR008465">
    <property type="entry name" value="DAG1_C"/>
</dbReference>
<evidence type="ECO:0000256" key="5">
    <source>
        <dbReference type="ARBA" id="ARBA00004642"/>
    </source>
</evidence>
<gene>
    <name evidence="28" type="ORF">ACJMK2_016692</name>
</gene>
<dbReference type="InterPro" id="IPR006644">
    <property type="entry name" value="Cadg"/>
</dbReference>
<dbReference type="SUPFAM" id="SSF49313">
    <property type="entry name" value="Cadherin-like"/>
    <property type="match status" value="2"/>
</dbReference>
<feature type="compositionally biased region" description="Polar residues" evidence="25">
    <location>
        <begin position="867"/>
        <end position="878"/>
    </location>
</feature>
<evidence type="ECO:0000256" key="24">
    <source>
        <dbReference type="ARBA" id="ARBA00034100"/>
    </source>
</evidence>
<evidence type="ECO:0000256" key="6">
    <source>
        <dbReference type="ARBA" id="ARBA00022475"/>
    </source>
</evidence>
<evidence type="ECO:0000313" key="29">
    <source>
        <dbReference type="Proteomes" id="UP001634394"/>
    </source>
</evidence>
<dbReference type="PROSITE" id="PS51699">
    <property type="entry name" value="SEA_DG"/>
    <property type="match status" value="1"/>
</dbReference>
<dbReference type="EMBL" id="JBJQND010000015">
    <property type="protein sequence ID" value="KAL3853122.1"/>
    <property type="molecule type" value="Genomic_DNA"/>
</dbReference>
<dbReference type="InterPro" id="IPR041631">
    <property type="entry name" value="Alpha_DG1_N2"/>
</dbReference>
<evidence type="ECO:0000256" key="3">
    <source>
        <dbReference type="ARBA" id="ARBA00004245"/>
    </source>
</evidence>
<evidence type="ECO:0000256" key="17">
    <source>
        <dbReference type="ARBA" id="ARBA00023242"/>
    </source>
</evidence>
<evidence type="ECO:0000313" key="28">
    <source>
        <dbReference type="EMBL" id="KAL3853121.1"/>
    </source>
</evidence>
<comment type="caution">
    <text evidence="28">The sequence shown here is derived from an EMBL/GenBank/DDBJ whole genome shotgun (WGS) entry which is preliminary data.</text>
</comment>
<evidence type="ECO:0000256" key="12">
    <source>
        <dbReference type="ARBA" id="ARBA00022989"/>
    </source>
</evidence>
<evidence type="ECO:0000256" key="13">
    <source>
        <dbReference type="ARBA" id="ARBA00023018"/>
    </source>
</evidence>
<dbReference type="SMART" id="SM00736">
    <property type="entry name" value="CADG"/>
    <property type="match status" value="2"/>
</dbReference>
<dbReference type="Gene3D" id="3.30.70.1040">
    <property type="entry name" value="Dystroglycan, domain 2"/>
    <property type="match status" value="1"/>
</dbReference>
<feature type="compositionally biased region" description="Basic and acidic residues" evidence="25">
    <location>
        <begin position="879"/>
        <end position="889"/>
    </location>
</feature>
<dbReference type="PANTHER" id="PTHR21559">
    <property type="entry name" value="DYSTROGLYCAN-RELATED"/>
    <property type="match status" value="1"/>
</dbReference>
<feature type="region of interest" description="Disordered" evidence="25">
    <location>
        <begin position="837"/>
        <end position="933"/>
    </location>
</feature>
<dbReference type="EMBL" id="JBJQND010000015">
    <property type="protein sequence ID" value="KAL3853117.1"/>
    <property type="molecule type" value="Genomic_DNA"/>
</dbReference>
<dbReference type="Proteomes" id="UP001634394">
    <property type="component" value="Unassembled WGS sequence"/>
</dbReference>
<feature type="region of interest" description="Disordered" evidence="25">
    <location>
        <begin position="448"/>
        <end position="511"/>
    </location>
</feature>
<evidence type="ECO:0000256" key="25">
    <source>
        <dbReference type="SAM" id="MobiDB-lite"/>
    </source>
</evidence>
<dbReference type="Pfam" id="PF18424">
    <property type="entry name" value="a_DG1_N2"/>
    <property type="match status" value="1"/>
</dbReference>
<keyword evidence="14" id="KW-1015">Disulfide bond</keyword>
<dbReference type="GO" id="GO:0005856">
    <property type="term" value="C:cytoskeleton"/>
    <property type="evidence" value="ECO:0007669"/>
    <property type="project" value="UniProtKB-SubCell"/>
</dbReference>
<dbReference type="Pfam" id="PF05454">
    <property type="entry name" value="DAG1"/>
    <property type="match status" value="1"/>
</dbReference>
<dbReference type="InterPro" id="IPR030398">
    <property type="entry name" value="SEA_DG_dom"/>
</dbReference>
<dbReference type="GO" id="GO:0005654">
    <property type="term" value="C:nucleoplasm"/>
    <property type="evidence" value="ECO:0007669"/>
    <property type="project" value="UniProtKB-SubCell"/>
</dbReference>
<keyword evidence="7" id="KW-0963">Cytoplasm</keyword>
<accession>A0ABD3UVS7</accession>
<dbReference type="EMBL" id="JBJQND010000015">
    <property type="protein sequence ID" value="KAL3853119.1"/>
    <property type="molecule type" value="Genomic_DNA"/>
</dbReference>
<dbReference type="SUPFAM" id="SSF111006">
    <property type="entry name" value="Dystroglycan, domain 2"/>
    <property type="match status" value="1"/>
</dbReference>
<dbReference type="InterPro" id="IPR027468">
    <property type="entry name" value="Alpha-dystroglycan_domain_2"/>
</dbReference>
<evidence type="ECO:0000259" key="27">
    <source>
        <dbReference type="PROSITE" id="PS51699"/>
    </source>
</evidence>
<evidence type="ECO:0000256" key="23">
    <source>
        <dbReference type="ARBA" id="ARBA00031034"/>
    </source>
</evidence>
<keyword evidence="8" id="KW-0964">Secreted</keyword>
<evidence type="ECO:0000256" key="22">
    <source>
        <dbReference type="ARBA" id="ARBA00030092"/>
    </source>
</evidence>
<evidence type="ECO:0000256" key="14">
    <source>
        <dbReference type="ARBA" id="ARBA00023157"/>
    </source>
</evidence>
<keyword evidence="13" id="KW-0770">Synapse</keyword>
<evidence type="ECO:0000256" key="10">
    <source>
        <dbReference type="ARBA" id="ARBA00022692"/>
    </source>
</evidence>
<evidence type="ECO:0000256" key="26">
    <source>
        <dbReference type="SAM" id="Phobius"/>
    </source>
</evidence>
<comment type="subcellular location">
    <subcellularLocation>
        <location evidence="1">Cell membrane</location>
        <location evidence="1">Sarcolemma</location>
    </subcellularLocation>
    <subcellularLocation>
        <location evidence="4">Cell membrane</location>
        <topology evidence="4">Single-pass type I membrane protein</topology>
    </subcellularLocation>
    <subcellularLocation>
        <location evidence="3">Cytoplasm</location>
        <location evidence="3">Cytoskeleton</location>
    </subcellularLocation>
    <subcellularLocation>
        <location evidence="5">Nucleus</location>
        <location evidence="5">Nucleoplasm</location>
    </subcellularLocation>
    <subcellularLocation>
        <location evidence="24">Postsynaptic cell membrane</location>
    </subcellularLocation>
    <subcellularLocation>
        <location evidence="2">Secreted</location>
        <location evidence="2">Extracellular space</location>
    </subcellularLocation>
</comment>
<dbReference type="GO" id="GO:0042383">
    <property type="term" value="C:sarcolemma"/>
    <property type="evidence" value="ECO:0007669"/>
    <property type="project" value="UniProtKB-SubCell"/>
</dbReference>
<keyword evidence="16" id="KW-0206">Cytoskeleton</keyword>
<evidence type="ECO:0000256" key="15">
    <source>
        <dbReference type="ARBA" id="ARBA00023180"/>
    </source>
</evidence>
<reference evidence="28 29" key="1">
    <citation type="submission" date="2024-11" db="EMBL/GenBank/DDBJ databases">
        <title>Chromosome-level genome assembly of the freshwater bivalve Anodonta woodiana.</title>
        <authorList>
            <person name="Chen X."/>
        </authorList>
    </citation>
    <scope>NUCLEOTIDE SEQUENCE [LARGE SCALE GENOMIC DNA]</scope>
    <source>
        <strain evidence="28">MN2024</strain>
        <tissue evidence="28">Gills</tissue>
    </source>
</reference>
<feature type="compositionally biased region" description="Low complexity" evidence="25">
    <location>
        <begin position="448"/>
        <end position="478"/>
    </location>
</feature>
<evidence type="ECO:0000256" key="2">
    <source>
        <dbReference type="ARBA" id="ARBA00004239"/>
    </source>
</evidence>
<evidence type="ECO:0000256" key="16">
    <source>
        <dbReference type="ARBA" id="ARBA00023212"/>
    </source>
</evidence>
<dbReference type="EMBL" id="JBJQND010000015">
    <property type="protein sequence ID" value="KAL3853118.1"/>
    <property type="molecule type" value="Genomic_DNA"/>
</dbReference>
<feature type="transmembrane region" description="Helical" evidence="26">
    <location>
        <begin position="785"/>
        <end position="811"/>
    </location>
</feature>
<feature type="compositionally biased region" description="Basic and acidic residues" evidence="25">
    <location>
        <begin position="842"/>
        <end position="858"/>
    </location>
</feature>
<dbReference type="EMBL" id="JBJQND010000015">
    <property type="protein sequence ID" value="KAL3853120.1"/>
    <property type="molecule type" value="Genomic_DNA"/>
</dbReference>
<keyword evidence="17" id="KW-0539">Nucleus</keyword>
<dbReference type="Pfam" id="PF05345">
    <property type="entry name" value="He_PIG"/>
    <property type="match status" value="1"/>
</dbReference>
<evidence type="ECO:0000256" key="11">
    <source>
        <dbReference type="ARBA" id="ARBA00022729"/>
    </source>
</evidence>
<keyword evidence="29" id="KW-1185">Reference proteome</keyword>
<dbReference type="InterPro" id="IPR013783">
    <property type="entry name" value="Ig-like_fold"/>
</dbReference>
<proteinExistence type="predicted"/>
<keyword evidence="18" id="KW-0628">Postsynaptic cell membrane</keyword>
<dbReference type="GO" id="GO:0045211">
    <property type="term" value="C:postsynaptic membrane"/>
    <property type="evidence" value="ECO:0007669"/>
    <property type="project" value="UniProtKB-SubCell"/>
</dbReference>
<organism evidence="28 29">
    <name type="scientific">Sinanodonta woodiana</name>
    <name type="common">Chinese pond mussel</name>
    <name type="synonym">Anodonta woodiana</name>
    <dbReference type="NCBI Taxonomy" id="1069815"/>
    <lineage>
        <taxon>Eukaryota</taxon>
        <taxon>Metazoa</taxon>
        <taxon>Spiralia</taxon>
        <taxon>Lophotrochozoa</taxon>
        <taxon>Mollusca</taxon>
        <taxon>Bivalvia</taxon>
        <taxon>Autobranchia</taxon>
        <taxon>Heteroconchia</taxon>
        <taxon>Palaeoheterodonta</taxon>
        <taxon>Unionida</taxon>
        <taxon>Unionoidea</taxon>
        <taxon>Unionidae</taxon>
        <taxon>Unioninae</taxon>
        <taxon>Sinanodonta</taxon>
    </lineage>
</organism>
<evidence type="ECO:0000256" key="8">
    <source>
        <dbReference type="ARBA" id="ARBA00022525"/>
    </source>
</evidence>
<protein>
    <recommendedName>
        <fullName evidence="21">Dystroglycan 1</fullName>
    </recommendedName>
    <alternativeName>
        <fullName evidence="23">Dystroglycan</fullName>
    </alternativeName>
    <alternativeName>
        <fullName evidence="22">Dystrophin-associated glycoprotein 1</fullName>
    </alternativeName>
</protein>
<evidence type="ECO:0000256" key="7">
    <source>
        <dbReference type="ARBA" id="ARBA00022490"/>
    </source>
</evidence>
<keyword evidence="12 26" id="KW-1133">Transmembrane helix</keyword>
<feature type="domain" description="Peptidase S72" evidence="27">
    <location>
        <begin position="618"/>
        <end position="726"/>
    </location>
</feature>